<dbReference type="Gene3D" id="2.30.30.140">
    <property type="match status" value="1"/>
</dbReference>
<feature type="region of interest" description="Disordered" evidence="1">
    <location>
        <begin position="106"/>
        <end position="192"/>
    </location>
</feature>
<proteinExistence type="predicted"/>
<gene>
    <name evidence="3" type="ORF">TPSB3V08_LOCUS14685</name>
</gene>
<feature type="domain" description="DNA repair protein Crb2 Tudor" evidence="2">
    <location>
        <begin position="218"/>
        <end position="254"/>
    </location>
</feature>
<dbReference type="InterPro" id="IPR041297">
    <property type="entry name" value="Crb2_Tudor"/>
</dbReference>
<feature type="compositionally biased region" description="Basic residues" evidence="1">
    <location>
        <begin position="106"/>
        <end position="121"/>
    </location>
</feature>
<feature type="compositionally biased region" description="Basic and acidic residues" evidence="1">
    <location>
        <begin position="129"/>
        <end position="152"/>
    </location>
</feature>
<reference evidence="3" key="1">
    <citation type="submission" date="2020-11" db="EMBL/GenBank/DDBJ databases">
        <authorList>
            <person name="Tran Van P."/>
        </authorList>
    </citation>
    <scope>NUCLEOTIDE SEQUENCE</scope>
</reference>
<organism evidence="3">
    <name type="scientific">Timema poppense</name>
    <name type="common">Walking stick</name>
    <dbReference type="NCBI Taxonomy" id="170557"/>
    <lineage>
        <taxon>Eukaryota</taxon>
        <taxon>Metazoa</taxon>
        <taxon>Ecdysozoa</taxon>
        <taxon>Arthropoda</taxon>
        <taxon>Hexapoda</taxon>
        <taxon>Insecta</taxon>
        <taxon>Pterygota</taxon>
        <taxon>Neoptera</taxon>
        <taxon>Polyneoptera</taxon>
        <taxon>Phasmatodea</taxon>
        <taxon>Timematodea</taxon>
        <taxon>Timematoidea</taxon>
        <taxon>Timematidae</taxon>
        <taxon>Timema</taxon>
    </lineage>
</organism>
<evidence type="ECO:0000313" key="3">
    <source>
        <dbReference type="EMBL" id="CAD7421270.1"/>
    </source>
</evidence>
<accession>A0A7R9DWC0</accession>
<sequence>MRREKSSPAPVQNRRKMLDAAIFSVPATKSLFSDNSFRKTNHKSVTETRITLLNYHMIESLMDTLSSPEGTLLVNTTTDTIPLQLANDTAANVASIDDTQLVNTPKSKKKLLARGGKKVAARSKPSNAVKKENGKSPSEEKRRNEDRQDCRVPRTRRTKTPTVSKKQTLEGVTPNSESTATPHSGEGTPKRLLRGIQPSTPERLELPPTKSQIVKDATVFARWTDNKYYPGHVVEKRPGEKWLVEFDDGNSKPVLEEFIILLMDVLPKGQPVYAAEEEGEYNPGIIMSYQYCE</sequence>
<dbReference type="AlphaFoldDB" id="A0A7R9DWC0"/>
<name>A0A7R9DWC0_TIMPO</name>
<dbReference type="Pfam" id="PF18115">
    <property type="entry name" value="Tudor_3"/>
    <property type="match status" value="1"/>
</dbReference>
<evidence type="ECO:0000259" key="2">
    <source>
        <dbReference type="Pfam" id="PF18115"/>
    </source>
</evidence>
<evidence type="ECO:0000256" key="1">
    <source>
        <dbReference type="SAM" id="MobiDB-lite"/>
    </source>
</evidence>
<dbReference type="SUPFAM" id="SSF63748">
    <property type="entry name" value="Tudor/PWWP/MBT"/>
    <property type="match status" value="1"/>
</dbReference>
<dbReference type="CDD" id="cd04508">
    <property type="entry name" value="Tudor_SF"/>
    <property type="match status" value="1"/>
</dbReference>
<dbReference type="EMBL" id="OD046738">
    <property type="protein sequence ID" value="CAD7421270.1"/>
    <property type="molecule type" value="Genomic_DNA"/>
</dbReference>
<protein>
    <recommendedName>
        <fullName evidence="2">DNA repair protein Crb2 Tudor domain-containing protein</fullName>
    </recommendedName>
</protein>
<feature type="compositionally biased region" description="Polar residues" evidence="1">
    <location>
        <begin position="173"/>
        <end position="182"/>
    </location>
</feature>